<dbReference type="Pfam" id="PF09445">
    <property type="entry name" value="Methyltransf_15"/>
    <property type="match status" value="1"/>
</dbReference>
<evidence type="ECO:0000256" key="1">
    <source>
        <dbReference type="ARBA" id="ARBA00018517"/>
    </source>
</evidence>
<dbReference type="PANTHER" id="PTHR14741">
    <property type="entry name" value="S-ADENOSYLMETHIONINE-DEPENDENT METHYLTRANSFERASE RELATED"/>
    <property type="match status" value="1"/>
</dbReference>
<evidence type="ECO:0000256" key="7">
    <source>
        <dbReference type="ARBA" id="ARBA00049790"/>
    </source>
</evidence>
<accession>A0ABR3ALJ1</accession>
<evidence type="ECO:0000256" key="5">
    <source>
        <dbReference type="ARBA" id="ARBA00048763"/>
    </source>
</evidence>
<comment type="catalytic activity">
    <reaction evidence="5">
        <text>a 5'-end (N(2),N(7)-dimethyl 5'-triphosphoguanosine)-ribonucleoside in snRNA + S-adenosyl-L-methionine = a 5'-end (N(2),N(2),N(7)-trimethyl 5'-triphosphoguanosine)-ribonucleoside in snRNA + S-adenosyl-L-homocysteine + H(+)</text>
        <dbReference type="Rhea" id="RHEA:78479"/>
        <dbReference type="Rhea" id="RHEA-COMP:19087"/>
        <dbReference type="Rhea" id="RHEA-COMP:19089"/>
        <dbReference type="ChEBI" id="CHEBI:15378"/>
        <dbReference type="ChEBI" id="CHEBI:57856"/>
        <dbReference type="ChEBI" id="CHEBI:59789"/>
        <dbReference type="ChEBI" id="CHEBI:167623"/>
        <dbReference type="ChEBI" id="CHEBI:172880"/>
    </reaction>
    <physiologicalReaction direction="left-to-right" evidence="5">
        <dbReference type="Rhea" id="RHEA:78480"/>
    </physiologicalReaction>
</comment>
<dbReference type="GO" id="GO:0008168">
    <property type="term" value="F:methyltransferase activity"/>
    <property type="evidence" value="ECO:0007669"/>
    <property type="project" value="UniProtKB-KW"/>
</dbReference>
<reference evidence="8 9" key="1">
    <citation type="submission" date="2024-04" db="EMBL/GenBank/DDBJ databases">
        <title>Symmetric and asymmetric DNA N6-adenine methylation regulates different biological responses in Mucorales.</title>
        <authorList>
            <consortium name="Lawrence Berkeley National Laboratory"/>
            <person name="Lax C."/>
            <person name="Mondo S.J."/>
            <person name="Osorio-Concepcion M."/>
            <person name="Muszewska A."/>
            <person name="Corrochano-Luque M."/>
            <person name="Gutierrez G."/>
            <person name="Riley R."/>
            <person name="Lipzen A."/>
            <person name="Guo J."/>
            <person name="Hundley H."/>
            <person name="Amirebrahimi M."/>
            <person name="Ng V."/>
            <person name="Lorenzo-Gutierrez D."/>
            <person name="Binder U."/>
            <person name="Yang J."/>
            <person name="Song Y."/>
            <person name="Canovas D."/>
            <person name="Navarro E."/>
            <person name="Freitag M."/>
            <person name="Gabaldon T."/>
            <person name="Grigoriev I.V."/>
            <person name="Corrochano L.M."/>
            <person name="Nicolas F.E."/>
            <person name="Garre V."/>
        </authorList>
    </citation>
    <scope>NUCLEOTIDE SEQUENCE [LARGE SCALE GENOMIC DNA]</scope>
    <source>
        <strain evidence="8 9">L51</strain>
    </source>
</reference>
<dbReference type="PANTHER" id="PTHR14741:SF32">
    <property type="entry name" value="TRIMETHYLGUANOSINE SYNTHASE"/>
    <property type="match status" value="1"/>
</dbReference>
<dbReference type="InterPro" id="IPR029063">
    <property type="entry name" value="SAM-dependent_MTases_sf"/>
</dbReference>
<organism evidence="8 9">
    <name type="scientific">Phycomyces blakesleeanus</name>
    <dbReference type="NCBI Taxonomy" id="4837"/>
    <lineage>
        <taxon>Eukaryota</taxon>
        <taxon>Fungi</taxon>
        <taxon>Fungi incertae sedis</taxon>
        <taxon>Mucoromycota</taxon>
        <taxon>Mucoromycotina</taxon>
        <taxon>Mucoromycetes</taxon>
        <taxon>Mucorales</taxon>
        <taxon>Phycomycetaceae</taxon>
        <taxon>Phycomyces</taxon>
    </lineage>
</organism>
<comment type="similarity">
    <text evidence="2">Belongs to the methyltransferase superfamily. Trimethylguanosine synthase family.</text>
</comment>
<protein>
    <recommendedName>
        <fullName evidence="1">Trimethylguanosine synthase</fullName>
    </recommendedName>
    <alternativeName>
        <fullName evidence="7">Cap-specific guanine-N(2) methyltransferase</fullName>
    </alternativeName>
</protein>
<keyword evidence="8" id="KW-0489">Methyltransferase</keyword>
<keyword evidence="9" id="KW-1185">Reference proteome</keyword>
<keyword evidence="8" id="KW-0808">Transferase</keyword>
<comment type="catalytic activity">
    <reaction evidence="4">
        <text>a 5'-end (N(7)-methyl 5'-triphosphoguanosine)-ribonucleoside in snoRNA + S-adenosyl-L-methionine = a 5'-end (N(2),N(7)-dimethyl 5'-triphosphoguanosine)-ribonucleoside in snoRNA + S-adenosyl-L-homocysteine + H(+)</text>
        <dbReference type="Rhea" id="RHEA:78475"/>
        <dbReference type="Rhea" id="RHEA-COMP:19086"/>
        <dbReference type="Rhea" id="RHEA-COMP:19088"/>
        <dbReference type="ChEBI" id="CHEBI:15378"/>
        <dbReference type="ChEBI" id="CHEBI:57856"/>
        <dbReference type="ChEBI" id="CHEBI:59789"/>
        <dbReference type="ChEBI" id="CHEBI:156461"/>
        <dbReference type="ChEBI" id="CHEBI:172880"/>
    </reaction>
    <physiologicalReaction direction="left-to-right" evidence="4">
        <dbReference type="Rhea" id="RHEA:78476"/>
    </physiologicalReaction>
</comment>
<dbReference type="Proteomes" id="UP001448207">
    <property type="component" value="Unassembled WGS sequence"/>
</dbReference>
<sequence>MESKYLIRKKQYPRIWKSKSYHTDQNKIFTNNYRYFYQRYSYFSKFDQGILMDKEGWYSVTPEKIAIVTAERCRADVIIDAFCGCGGNSIQFAFTCERVIAIDLDPVKLHCARNNARIYGVEDRIEFIQGDFFKLAPTLQVTPPPPLFLADVVFLSPPWGGPDYIGASVFDLHTMIPGDGTNIFEVASRITPNIAYFLPRNTDPDQIGRLAGPGGTCEIEKTYLRGSLKALNVYYGELVNPYLLEEEQKQEI</sequence>
<evidence type="ECO:0000313" key="8">
    <source>
        <dbReference type="EMBL" id="KAL0076298.1"/>
    </source>
</evidence>
<comment type="catalytic activity">
    <reaction evidence="6">
        <text>a 5'-end (N(7)-methyl 5'-triphosphoguanosine)-ribonucleoside in snRNA + S-adenosyl-L-methionine = a 5'-end (N(2),N(7)-dimethyl 5'-triphosphoguanosine)-ribonucleoside in snRNA + S-adenosyl-L-homocysteine + H(+)</text>
        <dbReference type="Rhea" id="RHEA:78471"/>
        <dbReference type="Rhea" id="RHEA-COMP:19085"/>
        <dbReference type="Rhea" id="RHEA-COMP:19087"/>
        <dbReference type="ChEBI" id="CHEBI:15378"/>
        <dbReference type="ChEBI" id="CHEBI:57856"/>
        <dbReference type="ChEBI" id="CHEBI:59789"/>
        <dbReference type="ChEBI" id="CHEBI:156461"/>
        <dbReference type="ChEBI" id="CHEBI:172880"/>
    </reaction>
    <physiologicalReaction direction="left-to-right" evidence="6">
        <dbReference type="Rhea" id="RHEA:78472"/>
    </physiologicalReaction>
</comment>
<dbReference type="CDD" id="cd02440">
    <property type="entry name" value="AdoMet_MTases"/>
    <property type="match status" value="1"/>
</dbReference>
<evidence type="ECO:0000256" key="3">
    <source>
        <dbReference type="ARBA" id="ARBA00047418"/>
    </source>
</evidence>
<name>A0ABR3ALJ1_PHYBL</name>
<dbReference type="Gene3D" id="3.40.50.150">
    <property type="entry name" value="Vaccinia Virus protein VP39"/>
    <property type="match status" value="1"/>
</dbReference>
<evidence type="ECO:0000256" key="4">
    <source>
        <dbReference type="ARBA" id="ARBA00048740"/>
    </source>
</evidence>
<dbReference type="InterPro" id="IPR019012">
    <property type="entry name" value="RNA_cap_Gua-N2-MeTrfase"/>
</dbReference>
<evidence type="ECO:0000313" key="9">
    <source>
        <dbReference type="Proteomes" id="UP001448207"/>
    </source>
</evidence>
<dbReference type="SUPFAM" id="SSF53335">
    <property type="entry name" value="S-adenosyl-L-methionine-dependent methyltransferases"/>
    <property type="match status" value="1"/>
</dbReference>
<gene>
    <name evidence="8" type="ORF">J3Q64DRAFT_1647746</name>
</gene>
<evidence type="ECO:0000256" key="2">
    <source>
        <dbReference type="ARBA" id="ARBA00025783"/>
    </source>
</evidence>
<evidence type="ECO:0000256" key="6">
    <source>
        <dbReference type="ARBA" id="ARBA00049075"/>
    </source>
</evidence>
<comment type="catalytic activity">
    <reaction evidence="3">
        <text>a 5'-end (N(2),N(7)-dimethyl 5'-triphosphoguanosine)-ribonucleoside in snoRNA + S-adenosyl-L-methionine = a 5'-end (N(2),N(2),N(7)-trimethyl 5'-triphosphoguanosine)-ribonucleoside in snoRNA + S-adenosyl-L-homocysteine + H(+)</text>
        <dbReference type="Rhea" id="RHEA:78507"/>
        <dbReference type="Rhea" id="RHEA-COMP:19088"/>
        <dbReference type="Rhea" id="RHEA-COMP:19090"/>
        <dbReference type="ChEBI" id="CHEBI:15378"/>
        <dbReference type="ChEBI" id="CHEBI:57856"/>
        <dbReference type="ChEBI" id="CHEBI:59789"/>
        <dbReference type="ChEBI" id="CHEBI:167623"/>
        <dbReference type="ChEBI" id="CHEBI:172880"/>
    </reaction>
    <physiologicalReaction direction="left-to-right" evidence="3">
        <dbReference type="Rhea" id="RHEA:78508"/>
    </physiologicalReaction>
</comment>
<comment type="caution">
    <text evidence="8">The sequence shown here is derived from an EMBL/GenBank/DDBJ whole genome shotgun (WGS) entry which is preliminary data.</text>
</comment>
<proteinExistence type="inferred from homology"/>
<dbReference type="GO" id="GO:0032259">
    <property type="term" value="P:methylation"/>
    <property type="evidence" value="ECO:0007669"/>
    <property type="project" value="UniProtKB-KW"/>
</dbReference>
<dbReference type="EMBL" id="JBCLYO010000032">
    <property type="protein sequence ID" value="KAL0076298.1"/>
    <property type="molecule type" value="Genomic_DNA"/>
</dbReference>